<feature type="non-terminal residue" evidence="5">
    <location>
        <position position="1"/>
    </location>
</feature>
<dbReference type="PANTHER" id="PTHR23113">
    <property type="entry name" value="GUANINE NUCLEOTIDE EXCHANGE FACTOR"/>
    <property type="match status" value="1"/>
</dbReference>
<evidence type="ECO:0000313" key="6">
    <source>
        <dbReference type="Proteomes" id="UP000268162"/>
    </source>
</evidence>
<dbReference type="PANTHER" id="PTHR23113:SF363">
    <property type="entry name" value="PROTEIN SON OF SEVENLESS"/>
    <property type="match status" value="1"/>
</dbReference>
<dbReference type="GO" id="GO:0005085">
    <property type="term" value="F:guanyl-nucleotide exchange factor activity"/>
    <property type="evidence" value="ECO:0007669"/>
    <property type="project" value="UniProtKB-KW"/>
</dbReference>
<evidence type="ECO:0000256" key="3">
    <source>
        <dbReference type="SAM" id="MobiDB-lite"/>
    </source>
</evidence>
<dbReference type="Proteomes" id="UP000268162">
    <property type="component" value="Unassembled WGS sequence"/>
</dbReference>
<dbReference type="Gene3D" id="1.10.840.10">
    <property type="entry name" value="Ras guanine-nucleotide exchange factors catalytic domain"/>
    <property type="match status" value="1"/>
</dbReference>
<dbReference type="GO" id="GO:0005886">
    <property type="term" value="C:plasma membrane"/>
    <property type="evidence" value="ECO:0007669"/>
    <property type="project" value="TreeGrafter"/>
</dbReference>
<proteinExistence type="predicted"/>
<dbReference type="InterPro" id="IPR008937">
    <property type="entry name" value="Ras-like_GEF"/>
</dbReference>
<reference evidence="6" key="1">
    <citation type="journal article" date="2018" name="Nat. Microbiol.">
        <title>Leveraging single-cell genomics to expand the fungal tree of life.</title>
        <authorList>
            <person name="Ahrendt S.R."/>
            <person name="Quandt C.A."/>
            <person name="Ciobanu D."/>
            <person name="Clum A."/>
            <person name="Salamov A."/>
            <person name="Andreopoulos B."/>
            <person name="Cheng J.F."/>
            <person name="Woyke T."/>
            <person name="Pelin A."/>
            <person name="Henrissat B."/>
            <person name="Reynolds N.K."/>
            <person name="Benny G.L."/>
            <person name="Smith M.E."/>
            <person name="James T.Y."/>
            <person name="Grigoriev I.V."/>
        </authorList>
    </citation>
    <scope>NUCLEOTIDE SEQUENCE [LARGE SCALE GENOMIC DNA]</scope>
    <source>
        <strain evidence="6">RSA 468</strain>
    </source>
</reference>
<dbReference type="InterPro" id="IPR036964">
    <property type="entry name" value="RASGEF_cat_dom_sf"/>
</dbReference>
<dbReference type="PROSITE" id="PS50009">
    <property type="entry name" value="RASGEF_CAT"/>
    <property type="match status" value="1"/>
</dbReference>
<gene>
    <name evidence="5" type="ORF">BJ085DRAFT_15017</name>
</gene>
<evidence type="ECO:0000313" key="5">
    <source>
        <dbReference type="EMBL" id="RKP35232.1"/>
    </source>
</evidence>
<dbReference type="Pfam" id="PF00617">
    <property type="entry name" value="RasGEF"/>
    <property type="match status" value="1"/>
</dbReference>
<feature type="domain" description="Ras-GEF" evidence="4">
    <location>
        <begin position="5"/>
        <end position="299"/>
    </location>
</feature>
<dbReference type="AlphaFoldDB" id="A0A4P9ZRF2"/>
<evidence type="ECO:0000259" key="4">
    <source>
        <dbReference type="PROSITE" id="PS50009"/>
    </source>
</evidence>
<dbReference type="GO" id="GO:0007265">
    <property type="term" value="P:Ras protein signal transduction"/>
    <property type="evidence" value="ECO:0007669"/>
    <property type="project" value="TreeGrafter"/>
</dbReference>
<sequence length="305" mass="34269">ILYFRSELIAQQLCIMECEILQRVSWQDLIELRWQKKKRAAPPPANPTSTEAGQSTGVVIRRFDQMSQWAVTEIIRTLDIQERVLVVEKFIRVALKCYHHANFSTLMQILFALQSSPVHRLKQTWSLIGDYEYHMFQYLKDFACPTRNWKNLRDATKVMLECGYQIGGCVPFLGLFLSDLVMNAELPTFVRPRPLSTASASSSHTNGTTTTSTTTRGSSSTSTSASTSSPGGGEGGLAVPAPARLMVNFHKLRNSAGIIKRLIAFQTVLAHRYPFTKDPLVYSLLSDNLEVWDEKTVMANSCKLE</sequence>
<dbReference type="STRING" id="215637.A0A4P9ZRF2"/>
<evidence type="ECO:0000256" key="2">
    <source>
        <dbReference type="PROSITE-ProRule" id="PRU00168"/>
    </source>
</evidence>
<dbReference type="SUPFAM" id="SSF48366">
    <property type="entry name" value="Ras GEF"/>
    <property type="match status" value="1"/>
</dbReference>
<dbReference type="InterPro" id="IPR001895">
    <property type="entry name" value="RASGEF_cat_dom"/>
</dbReference>
<feature type="region of interest" description="Disordered" evidence="3">
    <location>
        <begin position="195"/>
        <end position="237"/>
    </location>
</feature>
<keyword evidence="6" id="KW-1185">Reference proteome</keyword>
<feature type="compositionally biased region" description="Low complexity" evidence="3">
    <location>
        <begin position="196"/>
        <end position="229"/>
    </location>
</feature>
<dbReference type="InterPro" id="IPR023578">
    <property type="entry name" value="Ras_GEF_dom_sf"/>
</dbReference>
<organism evidence="5 6">
    <name type="scientific">Dimargaris cristalligena</name>
    <dbReference type="NCBI Taxonomy" id="215637"/>
    <lineage>
        <taxon>Eukaryota</taxon>
        <taxon>Fungi</taxon>
        <taxon>Fungi incertae sedis</taxon>
        <taxon>Zoopagomycota</taxon>
        <taxon>Kickxellomycotina</taxon>
        <taxon>Dimargaritomycetes</taxon>
        <taxon>Dimargaritales</taxon>
        <taxon>Dimargaritaceae</taxon>
        <taxon>Dimargaris</taxon>
    </lineage>
</organism>
<accession>A0A4P9ZRF2</accession>
<evidence type="ECO:0000256" key="1">
    <source>
        <dbReference type="ARBA" id="ARBA00022658"/>
    </source>
</evidence>
<name>A0A4P9ZRF2_9FUNG</name>
<dbReference type="SMART" id="SM00147">
    <property type="entry name" value="RasGEF"/>
    <property type="match status" value="1"/>
</dbReference>
<dbReference type="EMBL" id="ML002925">
    <property type="protein sequence ID" value="RKP35232.1"/>
    <property type="molecule type" value="Genomic_DNA"/>
</dbReference>
<protein>
    <submittedName>
        <fullName evidence="5">Ras guanine nucleotide exchange factor domain-containing protein</fullName>
    </submittedName>
</protein>
<keyword evidence="1 2" id="KW-0344">Guanine-nucleotide releasing factor</keyword>